<feature type="compositionally biased region" description="Gly residues" evidence="1">
    <location>
        <begin position="619"/>
        <end position="637"/>
    </location>
</feature>
<feature type="compositionally biased region" description="Low complexity" evidence="1">
    <location>
        <begin position="738"/>
        <end position="752"/>
    </location>
</feature>
<dbReference type="Proteomes" id="UP000247498">
    <property type="component" value="Unassembled WGS sequence"/>
</dbReference>
<evidence type="ECO:0000313" key="2">
    <source>
        <dbReference type="EMBL" id="GBF95543.1"/>
    </source>
</evidence>
<reference evidence="2 3" key="1">
    <citation type="journal article" date="2018" name="Sci. Rep.">
        <title>Raphidocelis subcapitata (=Pseudokirchneriella subcapitata) provides an insight into genome evolution and environmental adaptations in the Sphaeropleales.</title>
        <authorList>
            <person name="Suzuki S."/>
            <person name="Yamaguchi H."/>
            <person name="Nakajima N."/>
            <person name="Kawachi M."/>
        </authorList>
    </citation>
    <scope>NUCLEOTIDE SEQUENCE [LARGE SCALE GENOMIC DNA]</scope>
    <source>
        <strain evidence="2 3">NIES-35</strain>
    </source>
</reference>
<feature type="compositionally biased region" description="Low complexity" evidence="1">
    <location>
        <begin position="826"/>
        <end position="844"/>
    </location>
</feature>
<feature type="region of interest" description="Disordered" evidence="1">
    <location>
        <begin position="305"/>
        <end position="327"/>
    </location>
</feature>
<feature type="compositionally biased region" description="Basic and acidic residues" evidence="1">
    <location>
        <begin position="155"/>
        <end position="165"/>
    </location>
</feature>
<feature type="region of interest" description="Disordered" evidence="1">
    <location>
        <begin position="822"/>
        <end position="858"/>
    </location>
</feature>
<proteinExistence type="predicted"/>
<feature type="region of interest" description="Disordered" evidence="1">
    <location>
        <begin position="418"/>
        <end position="482"/>
    </location>
</feature>
<dbReference type="STRING" id="307507.A0A2V0PCB4"/>
<feature type="compositionally biased region" description="Low complexity" evidence="1">
    <location>
        <begin position="650"/>
        <end position="666"/>
    </location>
</feature>
<comment type="caution">
    <text evidence="2">The sequence shown here is derived from an EMBL/GenBank/DDBJ whole genome shotgun (WGS) entry which is preliminary data.</text>
</comment>
<feature type="region of interest" description="Disordered" evidence="1">
    <location>
        <begin position="619"/>
        <end position="704"/>
    </location>
</feature>
<feature type="region of interest" description="Disordered" evidence="1">
    <location>
        <begin position="149"/>
        <end position="177"/>
    </location>
</feature>
<feature type="region of interest" description="Disordered" evidence="1">
    <location>
        <begin position="723"/>
        <end position="783"/>
    </location>
</feature>
<gene>
    <name evidence="2" type="ORF">Rsub_08524</name>
</gene>
<feature type="compositionally biased region" description="Low complexity" evidence="1">
    <location>
        <begin position="431"/>
        <end position="454"/>
    </location>
</feature>
<feature type="region of interest" description="Disordered" evidence="1">
    <location>
        <begin position="349"/>
        <end position="381"/>
    </location>
</feature>
<protein>
    <submittedName>
        <fullName evidence="2">Uncharacterized protein</fullName>
    </submittedName>
</protein>
<keyword evidence="3" id="KW-1185">Reference proteome</keyword>
<evidence type="ECO:0000313" key="3">
    <source>
        <dbReference type="Proteomes" id="UP000247498"/>
    </source>
</evidence>
<feature type="compositionally biased region" description="Low complexity" evidence="1">
    <location>
        <begin position="679"/>
        <end position="695"/>
    </location>
</feature>
<sequence length="858" mass="88069">MASPTAPTRVEVACGDLAGTFLLETSLVLVAGGVVALTANNFERIAGKTSNKWRDMIKVRNAPGFAGKKASPSLREWAAKLRVPLVDPDVEEAIAAAHIGYEDERVPFEGVGAAPPPIGEGWIAVEDPGYGGFAIGYVWRSGGGDLTFISVHPEPSTKREAARPKEPKRKKGDRDPRARLFHPAMQKWFPLAGEPLPHPERLELLTHPQAMPTLMQAPREVVAALQRKLDDAECGMQYDLRLESLSAEHKRQIKIAKDKEGRSEGSIRVAGPVTKFADPGDLSKDGFLRRPEAVAKAILALITARDEEEEGPGGGGGGGGGGVANGGPGGGGGGGGYYAPHGVPYWQGRGLASGVTQPNPSTSEMAASHEGPSTSAAALPRGASLQRAASLPQAGVGAQQLAGSYPMQAAVVQQQQQFAAQQQQHHHHYQQQHFEGQQQQQQQQQQHSYQQQQQLSYGGAPLAAPPQPHHHHHYPQPLQQQHQHFGGKCFAATAASMMEAAAMAAHDPFLAVLASAPSDMDMEASIAEAAAMAAHDPFLAALAASPPPAPPAAAGWHGARGGAPGDAWGASASVAGTSECGAPGPGYNNALGGDLDDCLLTPLLPDTPLVALTPGGAGAGGDAAAGGGAGAGGGGAGRKVDTWATWGESAGAHAGGPAAAGPTAHTLPEPLPPAGPRGGAAAAAAAGGAAAAQPPGSSPESYPDLSAIHTSAAAAASAKAAAAYAQHGVPPTQRHEAQQQQQQQQQQPAAHPYPYPHSSHHNPYFQRHPGARPPPPAAALARPSPADDFAQLTDEQLEELAWETAARLDAMHAALYMRDTRRREAAAAAAAGAAAAAPPGAAAALPPPSAKRARVEFG</sequence>
<feature type="compositionally biased region" description="Polar residues" evidence="1">
    <location>
        <begin position="354"/>
        <end position="376"/>
    </location>
</feature>
<accession>A0A2V0PCB4</accession>
<evidence type="ECO:0000256" key="1">
    <source>
        <dbReference type="SAM" id="MobiDB-lite"/>
    </source>
</evidence>
<feature type="compositionally biased region" description="Gly residues" evidence="1">
    <location>
        <begin position="312"/>
        <end position="327"/>
    </location>
</feature>
<dbReference type="EMBL" id="BDRX01000066">
    <property type="protein sequence ID" value="GBF95543.1"/>
    <property type="molecule type" value="Genomic_DNA"/>
</dbReference>
<dbReference type="OrthoDB" id="10539889at2759"/>
<dbReference type="InParanoid" id="A0A2V0PCB4"/>
<dbReference type="AlphaFoldDB" id="A0A2V0PCB4"/>
<name>A0A2V0PCB4_9CHLO</name>
<organism evidence="2 3">
    <name type="scientific">Raphidocelis subcapitata</name>
    <dbReference type="NCBI Taxonomy" id="307507"/>
    <lineage>
        <taxon>Eukaryota</taxon>
        <taxon>Viridiplantae</taxon>
        <taxon>Chlorophyta</taxon>
        <taxon>core chlorophytes</taxon>
        <taxon>Chlorophyceae</taxon>
        <taxon>CS clade</taxon>
        <taxon>Sphaeropleales</taxon>
        <taxon>Selenastraceae</taxon>
        <taxon>Raphidocelis</taxon>
    </lineage>
</organism>